<dbReference type="Pfam" id="PF17802">
    <property type="entry name" value="SpaA"/>
    <property type="match status" value="2"/>
</dbReference>
<keyword evidence="6" id="KW-0614">Plasmid</keyword>
<name>A0A810JZH9_ENTFC</name>
<keyword evidence="2" id="KW-0964">Secreted</keyword>
<feature type="signal peptide" evidence="4">
    <location>
        <begin position="1"/>
        <end position="20"/>
    </location>
</feature>
<sequence length="1212" mass="136200">MKKLKLISVALISLITLSTARQSVVSAEGTSTAEAVVEESGDKKVAIDDKVKNEAEKATVIQGADGQFYVVANESDKDKLISSETPQIAEKTEGDFTAVEVGIDKKRQEKADQADQEIKDFDEIDLNDVESLQSAVNSEDLPFIEEDQVSDELSKAKNLEESEQILMQTRFFYAEEILNQTNNLNDVPSMLKESKVALLASVSKTVSETTINPPSGYPWLMYIVRSNGYSYTEDRGIRRTIDGKDAFCLQAGVTAAKTYTDGGSSYLSTSQKEMITSIISAYRELGGWTNNDAGKQRWMAAQILVWENSNEKPKSITITPNHKAGVTDWKSKIATRASQIRTRPQWDATSKTVYEGEKATFTVKNSWGDHNLYVESVSGGAKATISGNKLTVDTNGSTATKITVNMVKGSKTNEKYPTTVWVNGSYQKLVTGSFYVSTSVTVNVKRKGTVDVLKVDAETKKPLANATFRFTYDGKTKDVKSGTDGKAKLGERLKAGTVVKVKEITAPSGYQLDSSEFSITVKENQNVTTTRTNKKSTGSVEIEKIGDLDELGLPNVVFTIYSSDNKIVKDNLKTDSNGKIKVDELQFGKYYALEKQGVTGYDPDGKKYNFEITQDTSSEKPAKVKVTNIYEVSVNEKVSDMNENQVLKNVWSADPNDYLQYDITTGNLKKSGERNVQSFTIEGFYDNKNVDVSKSEVYVGSTNVTNSFDINNDIGNGKIIAKAKATVLTNNDFYNKSYNLRITMKIKKSTLENTEKQKPLTIVKNSKITVGSKISKSANSNDVETVLYSRKITINHIDEKDKHLLKQDIDYKYDGETYEYKPRIDLFDNDGNNYKSAVVHKGKIEGKDTVLTTPYHIPVFSVNVDQIQIDTARAVKNGYLPTELILSKKEEYEKELEKIVFKVKLTDIDNNKVVYDENFKYKEFNSHMSIDLPTEYLTKNKKINYSVDILLVENPDKNKFETETKDLRTIGYTSSEKVLTNKDMTNNQVNYSAVVRTVKERASNKPVKEFIESINYKFTDNTKTKTGYGISVDLEPTYRNEIGKQIDMKVYSYPMNELIDSKIDEIYQSGRKETEVKMDRLKNDGKVESGINTQNLSFKFPHINIERKTGNIYADSQKNDESIKYELIDGGRKLYVPIWCDLGNYSIAIKSSNFGGNYISLDMNQNIDVYAYMYATIDSETKKEDELLLEPVYPESTLPDGWNKNEIDWLNK</sequence>
<dbReference type="EMBL" id="LC569722">
    <property type="protein sequence ID" value="BCI56775.1"/>
    <property type="molecule type" value="Genomic_DNA"/>
</dbReference>
<evidence type="ECO:0000256" key="1">
    <source>
        <dbReference type="ARBA" id="ARBA00007257"/>
    </source>
</evidence>
<feature type="chain" id="PRO_5038336982" description="SpaA-like prealbumin fold domain-containing protein" evidence="4">
    <location>
        <begin position="21"/>
        <end position="1212"/>
    </location>
</feature>
<protein>
    <recommendedName>
        <fullName evidence="5">SpaA-like prealbumin fold domain-containing protein</fullName>
    </recommendedName>
</protein>
<comment type="similarity">
    <text evidence="1">Belongs to the serine-aspartate repeat-containing protein (SDr) family.</text>
</comment>
<feature type="domain" description="SpaA-like prealbumin fold" evidence="5">
    <location>
        <begin position="448"/>
        <end position="534"/>
    </location>
</feature>
<evidence type="ECO:0000256" key="2">
    <source>
        <dbReference type="ARBA" id="ARBA00022525"/>
    </source>
</evidence>
<dbReference type="PANTHER" id="PTHR36108">
    <property type="entry name" value="COLOSSIN-B-RELATED"/>
    <property type="match status" value="1"/>
</dbReference>
<dbReference type="InterPro" id="IPR041033">
    <property type="entry name" value="SpaA_PFL_dom_1"/>
</dbReference>
<accession>A0A810JZH9</accession>
<evidence type="ECO:0000259" key="5">
    <source>
        <dbReference type="Pfam" id="PF17802"/>
    </source>
</evidence>
<evidence type="ECO:0000256" key="3">
    <source>
        <dbReference type="ARBA" id="ARBA00022729"/>
    </source>
</evidence>
<proteinExistence type="inferred from homology"/>
<dbReference type="Gene3D" id="2.60.40.10">
    <property type="entry name" value="Immunoglobulins"/>
    <property type="match status" value="2"/>
</dbReference>
<keyword evidence="3 4" id="KW-0732">Signal</keyword>
<feature type="domain" description="SpaA-like prealbumin fold" evidence="5">
    <location>
        <begin position="538"/>
        <end position="616"/>
    </location>
</feature>
<dbReference type="InterPro" id="IPR013783">
    <property type="entry name" value="Ig-like_fold"/>
</dbReference>
<evidence type="ECO:0000313" key="6">
    <source>
        <dbReference type="EMBL" id="BCI56775.1"/>
    </source>
</evidence>
<dbReference type="AlphaFoldDB" id="A0A810JZH9"/>
<organism evidence="6">
    <name type="scientific">Enterococcus faecium</name>
    <name type="common">Streptococcus faecium</name>
    <dbReference type="NCBI Taxonomy" id="1352"/>
    <lineage>
        <taxon>Bacteria</taxon>
        <taxon>Bacillati</taxon>
        <taxon>Bacillota</taxon>
        <taxon>Bacilli</taxon>
        <taxon>Lactobacillales</taxon>
        <taxon>Enterococcaceae</taxon>
        <taxon>Enterococcus</taxon>
    </lineage>
</organism>
<evidence type="ECO:0000256" key="4">
    <source>
        <dbReference type="SAM" id="SignalP"/>
    </source>
</evidence>
<dbReference type="PANTHER" id="PTHR36108:SF13">
    <property type="entry name" value="COLOSSIN-B-RELATED"/>
    <property type="match status" value="1"/>
</dbReference>
<reference evidence="6" key="1">
    <citation type="submission" date="2020-07" db="EMBL/GenBank/DDBJ databases">
        <title>Complete nucleotide sequence of conjugal plasmid pEF-D harboring vanD1 gene in Enterococcus faecium JH5687.</title>
        <authorList>
            <person name="Hisatsune J."/>
            <person name="Sugai M."/>
        </authorList>
    </citation>
    <scope>NUCLEOTIDE SEQUENCE</scope>
    <source>
        <strain evidence="6">JH5687</strain>
        <plasmid evidence="6">pEF-D</plasmid>
    </source>
</reference>
<dbReference type="SUPFAM" id="SSF49478">
    <property type="entry name" value="Cna protein B-type domain"/>
    <property type="match status" value="1"/>
</dbReference>
<geneLocation type="plasmid" evidence="6">
    <name>pEF-D</name>
</geneLocation>